<organism evidence="1 2">
    <name type="scientific">Xenoophorus captivus</name>
    <dbReference type="NCBI Taxonomy" id="1517983"/>
    <lineage>
        <taxon>Eukaryota</taxon>
        <taxon>Metazoa</taxon>
        <taxon>Chordata</taxon>
        <taxon>Craniata</taxon>
        <taxon>Vertebrata</taxon>
        <taxon>Euteleostomi</taxon>
        <taxon>Actinopterygii</taxon>
        <taxon>Neopterygii</taxon>
        <taxon>Teleostei</taxon>
        <taxon>Neoteleostei</taxon>
        <taxon>Acanthomorphata</taxon>
        <taxon>Ovalentaria</taxon>
        <taxon>Atherinomorphae</taxon>
        <taxon>Cyprinodontiformes</taxon>
        <taxon>Goodeidae</taxon>
        <taxon>Xenoophorus</taxon>
    </lineage>
</organism>
<dbReference type="Proteomes" id="UP001434883">
    <property type="component" value="Unassembled WGS sequence"/>
</dbReference>
<keyword evidence="2" id="KW-1185">Reference proteome</keyword>
<evidence type="ECO:0000313" key="2">
    <source>
        <dbReference type="Proteomes" id="UP001434883"/>
    </source>
</evidence>
<protein>
    <submittedName>
        <fullName evidence="1">Uncharacterized protein</fullName>
    </submittedName>
</protein>
<reference evidence="1 2" key="1">
    <citation type="submission" date="2021-06" db="EMBL/GenBank/DDBJ databases">
        <authorList>
            <person name="Palmer J.M."/>
        </authorList>
    </citation>
    <scope>NUCLEOTIDE SEQUENCE [LARGE SCALE GENOMIC DNA]</scope>
    <source>
        <strain evidence="1 2">XC_2019</strain>
        <tissue evidence="1">Muscle</tissue>
    </source>
</reference>
<gene>
    <name evidence="1" type="ORF">XENOCAPTIV_014445</name>
</gene>
<proteinExistence type="predicted"/>
<comment type="caution">
    <text evidence="1">The sequence shown here is derived from an EMBL/GenBank/DDBJ whole genome shotgun (WGS) entry which is preliminary data.</text>
</comment>
<accession>A0ABV0QRV1</accession>
<dbReference type="EMBL" id="JAHRIN010019799">
    <property type="protein sequence ID" value="MEQ2198551.1"/>
    <property type="molecule type" value="Genomic_DNA"/>
</dbReference>
<evidence type="ECO:0000313" key="1">
    <source>
        <dbReference type="EMBL" id="MEQ2198551.1"/>
    </source>
</evidence>
<sequence length="74" mass="8122">MDVTGKQQPELIERPASLPVPTSVRKTFSVLGSLTNFHGDRGRGLASVIKLCLKATCFTEENRCFSCDRPQILG</sequence>
<name>A0ABV0QRV1_9TELE</name>